<evidence type="ECO:0000256" key="2">
    <source>
        <dbReference type="ARBA" id="ARBA00022475"/>
    </source>
</evidence>
<dbReference type="Proteomes" id="UP000604161">
    <property type="component" value="Unassembled WGS sequence"/>
</dbReference>
<keyword evidence="4 6" id="KW-1133">Transmembrane helix</keyword>
<keyword evidence="5 6" id="KW-0472">Membrane</keyword>
<dbReference type="EMBL" id="JACYFC010000001">
    <property type="protein sequence ID" value="MBD5770280.1"/>
    <property type="molecule type" value="Genomic_DNA"/>
</dbReference>
<dbReference type="PIRSF" id="PIRSF006324">
    <property type="entry name" value="LeuE"/>
    <property type="match status" value="1"/>
</dbReference>
<feature type="transmembrane region" description="Helical" evidence="6">
    <location>
        <begin position="12"/>
        <end position="30"/>
    </location>
</feature>
<comment type="caution">
    <text evidence="7">The sequence shown here is derived from an EMBL/GenBank/DDBJ whole genome shotgun (WGS) entry which is preliminary data.</text>
</comment>
<dbReference type="PANTHER" id="PTHR30086">
    <property type="entry name" value="ARGININE EXPORTER PROTEIN ARGO"/>
    <property type="match status" value="1"/>
</dbReference>
<organism evidence="7 8">
    <name type="scientific">Marinomonas colpomeniae</name>
    <dbReference type="NCBI Taxonomy" id="2774408"/>
    <lineage>
        <taxon>Bacteria</taxon>
        <taxon>Pseudomonadati</taxon>
        <taxon>Pseudomonadota</taxon>
        <taxon>Gammaproteobacteria</taxon>
        <taxon>Oceanospirillales</taxon>
        <taxon>Oceanospirillaceae</taxon>
        <taxon>Marinomonas</taxon>
    </lineage>
</organism>
<keyword evidence="3 6" id="KW-0812">Transmembrane</keyword>
<sequence length="221" mass="24472">MLNIDHFELYSVAIITLLAVISPGPDFAMISKVALLKGRREGILCALGISVAISVHLAYTLFGLGIVFANNVWVLNTLRYLGAMYLIWLGVSALWPDIKSMFSKAVNKSHEDTIKQDLDSGKKGINNQSSFWTGFACNALNPKTMLFIVSLFSQVISDNTALVIELGYGFYIAFAHFVWFGLVACLLTSERVQKKVLVFKVWIERVTGVLLTSFGIRLLAD</sequence>
<name>A0ABR8NW42_9GAMM</name>
<proteinExistence type="predicted"/>
<reference evidence="7 8" key="1">
    <citation type="submission" date="2020-09" db="EMBL/GenBank/DDBJ databases">
        <title>Marinomonas sp. nov., isolated from the cysticercosis algae of Qingdao, China.</title>
        <authorList>
            <person name="Sun X."/>
        </authorList>
    </citation>
    <scope>NUCLEOTIDE SEQUENCE [LARGE SCALE GENOMIC DNA]</scope>
    <source>
        <strain evidence="7 8">SM2066</strain>
    </source>
</reference>
<dbReference type="Pfam" id="PF01810">
    <property type="entry name" value="LysE"/>
    <property type="match status" value="1"/>
</dbReference>
<evidence type="ECO:0000256" key="3">
    <source>
        <dbReference type="ARBA" id="ARBA00022692"/>
    </source>
</evidence>
<feature type="transmembrane region" description="Helical" evidence="6">
    <location>
        <begin position="80"/>
        <end position="98"/>
    </location>
</feature>
<comment type="subcellular location">
    <subcellularLocation>
        <location evidence="1">Cell membrane</location>
        <topology evidence="1">Multi-pass membrane protein</topology>
    </subcellularLocation>
</comment>
<evidence type="ECO:0000313" key="7">
    <source>
        <dbReference type="EMBL" id="MBD5770280.1"/>
    </source>
</evidence>
<evidence type="ECO:0000256" key="6">
    <source>
        <dbReference type="SAM" id="Phobius"/>
    </source>
</evidence>
<evidence type="ECO:0000313" key="8">
    <source>
        <dbReference type="Proteomes" id="UP000604161"/>
    </source>
</evidence>
<keyword evidence="8" id="KW-1185">Reference proteome</keyword>
<evidence type="ECO:0000256" key="4">
    <source>
        <dbReference type="ARBA" id="ARBA00022989"/>
    </source>
</evidence>
<evidence type="ECO:0000256" key="1">
    <source>
        <dbReference type="ARBA" id="ARBA00004651"/>
    </source>
</evidence>
<protein>
    <submittedName>
        <fullName evidence="7">LysE family translocator</fullName>
    </submittedName>
</protein>
<keyword evidence="2" id="KW-1003">Cell membrane</keyword>
<gene>
    <name evidence="7" type="ORF">IF202_04380</name>
</gene>
<feature type="transmembrane region" description="Helical" evidence="6">
    <location>
        <begin position="42"/>
        <end position="68"/>
    </location>
</feature>
<evidence type="ECO:0000256" key="5">
    <source>
        <dbReference type="ARBA" id="ARBA00023136"/>
    </source>
</evidence>
<feature type="transmembrane region" description="Helical" evidence="6">
    <location>
        <begin position="201"/>
        <end position="220"/>
    </location>
</feature>
<accession>A0ABR8NW42</accession>
<dbReference type="InterPro" id="IPR001123">
    <property type="entry name" value="LeuE-type"/>
</dbReference>
<dbReference type="PANTHER" id="PTHR30086:SF21">
    <property type="entry name" value="TRANSPORT PROTEIN"/>
    <property type="match status" value="1"/>
</dbReference>
<feature type="transmembrane region" description="Helical" evidence="6">
    <location>
        <begin position="168"/>
        <end position="189"/>
    </location>
</feature>
<dbReference type="RefSeq" id="WP_191593633.1">
    <property type="nucleotide sequence ID" value="NZ_JACYFC010000001.1"/>
</dbReference>